<evidence type="ECO:0000256" key="1">
    <source>
        <dbReference type="RuleBase" id="RU000441"/>
    </source>
</evidence>
<keyword evidence="3" id="KW-1185">Reference proteome</keyword>
<dbReference type="AlphaFoldDB" id="A0A517KZN2"/>
<accession>A0A517KZN2</accession>
<reference evidence="2 3" key="1">
    <citation type="submission" date="2019-07" db="EMBL/GenBank/DDBJ databases">
        <title>Finished genome of Venturia effusa.</title>
        <authorList>
            <person name="Young C.A."/>
            <person name="Cox M.P."/>
            <person name="Ganley A.R.D."/>
            <person name="David W.J."/>
        </authorList>
    </citation>
    <scope>NUCLEOTIDE SEQUENCE [LARGE SCALE GENOMIC DNA]</scope>
    <source>
        <strain evidence="3">albino</strain>
    </source>
</reference>
<dbReference type="Proteomes" id="UP000316270">
    <property type="component" value="Chromosome 2"/>
</dbReference>
<dbReference type="InterPro" id="IPR036969">
    <property type="entry name" value="Citrate_synthase_sf"/>
</dbReference>
<evidence type="ECO:0000313" key="2">
    <source>
        <dbReference type="EMBL" id="QDS68842.1"/>
    </source>
</evidence>
<organism evidence="2 3">
    <name type="scientific">Venturia effusa</name>
    <dbReference type="NCBI Taxonomy" id="50376"/>
    <lineage>
        <taxon>Eukaryota</taxon>
        <taxon>Fungi</taxon>
        <taxon>Dikarya</taxon>
        <taxon>Ascomycota</taxon>
        <taxon>Pezizomycotina</taxon>
        <taxon>Dothideomycetes</taxon>
        <taxon>Pleosporomycetidae</taxon>
        <taxon>Venturiales</taxon>
        <taxon>Venturiaceae</taxon>
        <taxon>Venturia</taxon>
    </lineage>
</organism>
<comment type="similarity">
    <text evidence="1">Belongs to the citrate synthase family.</text>
</comment>
<dbReference type="Pfam" id="PF00285">
    <property type="entry name" value="Citrate_synt"/>
    <property type="match status" value="1"/>
</dbReference>
<dbReference type="SUPFAM" id="SSF48256">
    <property type="entry name" value="Citrate synthase"/>
    <property type="match status" value="1"/>
</dbReference>
<dbReference type="PANTHER" id="PTHR42871:SF1">
    <property type="entry name" value="CITRATE SYNTHASE"/>
    <property type="match status" value="1"/>
</dbReference>
<name>A0A517KZN2_9PEZI</name>
<keyword evidence="1" id="KW-0808">Transferase</keyword>
<dbReference type="InterPro" id="IPR016143">
    <property type="entry name" value="Citrate_synth-like_sm_a-sub"/>
</dbReference>
<dbReference type="STRING" id="50376.A0A517KZN2"/>
<dbReference type="GO" id="GO:0046912">
    <property type="term" value="F:acyltransferase activity, acyl groups converted into alkyl on transfer"/>
    <property type="evidence" value="ECO:0007669"/>
    <property type="project" value="InterPro"/>
</dbReference>
<dbReference type="InterPro" id="IPR016142">
    <property type="entry name" value="Citrate_synth-like_lrg_a-sub"/>
</dbReference>
<dbReference type="PANTHER" id="PTHR42871">
    <property type="entry name" value="CITRATE SYNTHASE"/>
    <property type="match status" value="1"/>
</dbReference>
<dbReference type="PRINTS" id="PR00143">
    <property type="entry name" value="CITRTSNTHASE"/>
</dbReference>
<gene>
    <name evidence="2" type="ORF">FKW77_007185</name>
</gene>
<sequence>MSMLPTMAANEKVETIIFSTPSYSKSPHNLISSKHQLAASSVHHSLAPNVTDTGLLLQTPTDAMVHRESAQHHFQIAAVEFDFSYLSTAVLSIFAKARSLIDHVLRRYGGAAEPEANEGKLIVKDSRSGNTYNVPIRKGSVDAMQFRQMVTTSKFSALLGRPVQGQLKVLDIGYQNTACAESSITYVDGENGKILFRGYDILDLHRDCCFDEVAYLLMEGALPLGDELAQFREDFARLAHPPQGVIDAINVFPRDSPTYLIMIAGLSAWAAAVPEQIPVHVGETLYLKNPEMANTSMKQAYASYAAVVALVYCHQHGHTFTPAEAHRSVPDNVLLMMQFIDKSTGEPAPSLVAELDKLLILYADHEMTASTAALLHTGSVGADALTSLVSSIATGWGPLHAGAIDLVYKKLEEIGSVDHVEPFIEKVRNKEQRLMGVGHRLYRTQDPRGRLLRERLLQLSNESETSPLLTVALEIERIVGVDEYFTSRKLCINADLYGSLVFTALGFEKGIITAVAGVGRCAGALAHWKEAASKNPRIWRPTQVYTGPMSAE</sequence>
<dbReference type="Gene3D" id="1.10.580.10">
    <property type="entry name" value="Citrate Synthase, domain 1"/>
    <property type="match status" value="1"/>
</dbReference>
<dbReference type="OrthoDB" id="435022at2759"/>
<dbReference type="InterPro" id="IPR002020">
    <property type="entry name" value="Citrate_synthase"/>
</dbReference>
<proteinExistence type="inferred from homology"/>
<dbReference type="Gene3D" id="1.10.230.10">
    <property type="entry name" value="Cytochrome P450-Terp, domain 2"/>
    <property type="match status" value="1"/>
</dbReference>
<dbReference type="EMBL" id="CP042186">
    <property type="protein sequence ID" value="QDS68842.1"/>
    <property type="molecule type" value="Genomic_DNA"/>
</dbReference>
<evidence type="ECO:0000313" key="3">
    <source>
        <dbReference type="Proteomes" id="UP000316270"/>
    </source>
</evidence>
<protein>
    <recommendedName>
        <fullName evidence="1">Citrate synthase</fullName>
    </recommendedName>
</protein>